<feature type="region of interest" description="Disordered" evidence="1">
    <location>
        <begin position="66"/>
        <end position="88"/>
    </location>
</feature>
<gene>
    <name evidence="2" type="ORF">HMPREF1544_10909</name>
</gene>
<accession>S2J2H8</accession>
<dbReference type="AlphaFoldDB" id="S2J2H8"/>
<protein>
    <submittedName>
        <fullName evidence="2">Uncharacterized protein</fullName>
    </submittedName>
</protein>
<evidence type="ECO:0000313" key="2">
    <source>
        <dbReference type="EMBL" id="EPB82362.1"/>
    </source>
</evidence>
<dbReference type="EMBL" id="KE124118">
    <property type="protein sequence ID" value="EPB82362.1"/>
    <property type="molecule type" value="Genomic_DNA"/>
</dbReference>
<dbReference type="VEuPathDB" id="FungiDB:HMPREF1544_10909"/>
<keyword evidence="3" id="KW-1185">Reference proteome</keyword>
<evidence type="ECO:0000256" key="1">
    <source>
        <dbReference type="SAM" id="MobiDB-lite"/>
    </source>
</evidence>
<proteinExistence type="predicted"/>
<evidence type="ECO:0000313" key="3">
    <source>
        <dbReference type="Proteomes" id="UP000014254"/>
    </source>
</evidence>
<organism evidence="2 3">
    <name type="scientific">Mucor circinelloides f. circinelloides (strain 1006PhL)</name>
    <name type="common">Mucormycosis agent</name>
    <name type="synonym">Calyptromyces circinelloides</name>
    <dbReference type="NCBI Taxonomy" id="1220926"/>
    <lineage>
        <taxon>Eukaryota</taxon>
        <taxon>Fungi</taxon>
        <taxon>Fungi incertae sedis</taxon>
        <taxon>Mucoromycota</taxon>
        <taxon>Mucoromycotina</taxon>
        <taxon>Mucoromycetes</taxon>
        <taxon>Mucorales</taxon>
        <taxon>Mucorineae</taxon>
        <taxon>Mucoraceae</taxon>
        <taxon>Mucor</taxon>
    </lineage>
</organism>
<dbReference type="OMA" id="WISKTFC"/>
<dbReference type="OrthoDB" id="10453922at2759"/>
<dbReference type="Proteomes" id="UP000014254">
    <property type="component" value="Unassembled WGS sequence"/>
</dbReference>
<sequence length="136" mass="15845">MNQSYYHAPFTVYSPPPPPVNLHAITTMHALNYIPPHHHSAPPYQRSHYYMPTQWQLSTYASRRSSSLSSHPTRCKRKKSITTSPTHENRLQKVPFSVAKSFKSTVNWISKTFCFCYSDDTIEFNDHYYKKGEKSS</sequence>
<name>S2J2H8_MUCC1</name>
<dbReference type="InParanoid" id="S2J2H8"/>
<reference evidence="3" key="1">
    <citation type="submission" date="2013-05" db="EMBL/GenBank/DDBJ databases">
        <title>The Genome sequence of Mucor circinelloides f. circinelloides 1006PhL.</title>
        <authorList>
            <consortium name="The Broad Institute Genomics Platform"/>
            <person name="Cuomo C."/>
            <person name="Earl A."/>
            <person name="Findley K."/>
            <person name="Lee S.C."/>
            <person name="Walker B."/>
            <person name="Young S."/>
            <person name="Zeng Q."/>
            <person name="Gargeya S."/>
            <person name="Fitzgerald M."/>
            <person name="Haas B."/>
            <person name="Abouelleil A."/>
            <person name="Allen A.W."/>
            <person name="Alvarado L."/>
            <person name="Arachchi H.M."/>
            <person name="Berlin A.M."/>
            <person name="Chapman S.B."/>
            <person name="Gainer-Dewar J."/>
            <person name="Goldberg J."/>
            <person name="Griggs A."/>
            <person name="Gujja S."/>
            <person name="Hansen M."/>
            <person name="Howarth C."/>
            <person name="Imamovic A."/>
            <person name="Ireland A."/>
            <person name="Larimer J."/>
            <person name="McCowan C."/>
            <person name="Murphy C."/>
            <person name="Pearson M."/>
            <person name="Poon T.W."/>
            <person name="Priest M."/>
            <person name="Roberts A."/>
            <person name="Saif S."/>
            <person name="Shea T."/>
            <person name="Sisk P."/>
            <person name="Sykes S."/>
            <person name="Wortman J."/>
            <person name="Nusbaum C."/>
            <person name="Birren B."/>
        </authorList>
    </citation>
    <scope>NUCLEOTIDE SEQUENCE [LARGE SCALE GENOMIC DNA]</scope>
    <source>
        <strain evidence="3">1006PhL</strain>
    </source>
</reference>